<reference evidence="2" key="1">
    <citation type="journal article" date="2017" name="Nature">
        <title>The sunflower genome provides insights into oil metabolism, flowering and Asterid evolution.</title>
        <authorList>
            <person name="Badouin H."/>
            <person name="Gouzy J."/>
            <person name="Grassa C.J."/>
            <person name="Murat F."/>
            <person name="Staton S.E."/>
            <person name="Cottret L."/>
            <person name="Lelandais-Briere C."/>
            <person name="Owens G.L."/>
            <person name="Carrere S."/>
            <person name="Mayjonade B."/>
            <person name="Legrand L."/>
            <person name="Gill N."/>
            <person name="Kane N.C."/>
            <person name="Bowers J.E."/>
            <person name="Hubner S."/>
            <person name="Bellec A."/>
            <person name="Berard A."/>
            <person name="Berges H."/>
            <person name="Blanchet N."/>
            <person name="Boniface M.C."/>
            <person name="Brunel D."/>
            <person name="Catrice O."/>
            <person name="Chaidir N."/>
            <person name="Claudel C."/>
            <person name="Donnadieu C."/>
            <person name="Faraut T."/>
            <person name="Fievet G."/>
            <person name="Helmstetter N."/>
            <person name="King M."/>
            <person name="Knapp S.J."/>
            <person name="Lai Z."/>
            <person name="Le Paslier M.C."/>
            <person name="Lippi Y."/>
            <person name="Lorenzon L."/>
            <person name="Mandel J.R."/>
            <person name="Marage G."/>
            <person name="Marchand G."/>
            <person name="Marquand E."/>
            <person name="Bret-Mestries E."/>
            <person name="Morien E."/>
            <person name="Nambeesan S."/>
            <person name="Nguyen T."/>
            <person name="Pegot-Espagnet P."/>
            <person name="Pouilly N."/>
            <person name="Raftis F."/>
            <person name="Sallet E."/>
            <person name="Schiex T."/>
            <person name="Thomas J."/>
            <person name="Vandecasteele C."/>
            <person name="Vares D."/>
            <person name="Vear F."/>
            <person name="Vautrin S."/>
            <person name="Crespi M."/>
            <person name="Mangin B."/>
            <person name="Burke J.M."/>
            <person name="Salse J."/>
            <person name="Munos S."/>
            <person name="Vincourt P."/>
            <person name="Rieseberg L.H."/>
            <person name="Langlade N.B."/>
        </authorList>
    </citation>
    <scope>NUCLEOTIDE SEQUENCE [LARGE SCALE GENOMIC DNA]</scope>
    <source>
        <strain evidence="2">cv. SF193</strain>
    </source>
</reference>
<protein>
    <submittedName>
        <fullName evidence="1">Uncharacterized protein</fullName>
    </submittedName>
</protein>
<organism evidence="1 2">
    <name type="scientific">Helianthus annuus</name>
    <name type="common">Common sunflower</name>
    <dbReference type="NCBI Taxonomy" id="4232"/>
    <lineage>
        <taxon>Eukaryota</taxon>
        <taxon>Viridiplantae</taxon>
        <taxon>Streptophyta</taxon>
        <taxon>Embryophyta</taxon>
        <taxon>Tracheophyta</taxon>
        <taxon>Spermatophyta</taxon>
        <taxon>Magnoliopsida</taxon>
        <taxon>eudicotyledons</taxon>
        <taxon>Gunneridae</taxon>
        <taxon>Pentapetalae</taxon>
        <taxon>asterids</taxon>
        <taxon>campanulids</taxon>
        <taxon>Asterales</taxon>
        <taxon>Asteraceae</taxon>
        <taxon>Asteroideae</taxon>
        <taxon>Heliantheae alliance</taxon>
        <taxon>Heliantheae</taxon>
        <taxon>Helianthus</taxon>
    </lineage>
</organism>
<sequence>METEITTCLLNLEVVLKCCWKCAKGLKMIIIEKKASLKLCEKSLPASDTTWKL</sequence>
<name>A0A251UDB4_HELAN</name>
<dbReference type="EMBL" id="CM007896">
    <property type="protein sequence ID" value="OTG20281.1"/>
    <property type="molecule type" value="Genomic_DNA"/>
</dbReference>
<keyword evidence="2" id="KW-1185">Reference proteome</keyword>
<gene>
    <name evidence="1" type="ORF">HannXRQ_Chr07g0191331</name>
</gene>
<dbReference type="InParanoid" id="A0A251UDB4"/>
<evidence type="ECO:0000313" key="1">
    <source>
        <dbReference type="EMBL" id="OTG20281.1"/>
    </source>
</evidence>
<accession>A0A251UDB4</accession>
<proteinExistence type="predicted"/>
<dbReference type="Proteomes" id="UP000215914">
    <property type="component" value="Chromosome 7"/>
</dbReference>
<evidence type="ECO:0000313" key="2">
    <source>
        <dbReference type="Proteomes" id="UP000215914"/>
    </source>
</evidence>
<dbReference type="AlphaFoldDB" id="A0A251UDB4"/>